<gene>
    <name evidence="1" type="ORF">F5148DRAFT_233202</name>
</gene>
<keyword evidence="2" id="KW-1185">Reference proteome</keyword>
<organism evidence="1 2">
    <name type="scientific">Russula earlei</name>
    <dbReference type="NCBI Taxonomy" id="71964"/>
    <lineage>
        <taxon>Eukaryota</taxon>
        <taxon>Fungi</taxon>
        <taxon>Dikarya</taxon>
        <taxon>Basidiomycota</taxon>
        <taxon>Agaricomycotina</taxon>
        <taxon>Agaricomycetes</taxon>
        <taxon>Russulales</taxon>
        <taxon>Russulaceae</taxon>
        <taxon>Russula</taxon>
    </lineage>
</organism>
<protein>
    <submittedName>
        <fullName evidence="1">Uncharacterized protein</fullName>
    </submittedName>
</protein>
<proteinExistence type="predicted"/>
<dbReference type="Proteomes" id="UP001207468">
    <property type="component" value="Unassembled WGS sequence"/>
</dbReference>
<evidence type="ECO:0000313" key="1">
    <source>
        <dbReference type="EMBL" id="KAI9462130.1"/>
    </source>
</evidence>
<comment type="caution">
    <text evidence="1">The sequence shown here is derived from an EMBL/GenBank/DDBJ whole genome shotgun (WGS) entry which is preliminary data.</text>
</comment>
<sequence length="816" mass="90999">MTSAYAFISSAYNELSFPSICSLVPCLFIRLCPHHFCHCIRLYLFLNTLRLKVAQGAMTPQQAQERFAMMRVSDFQEQITPQQMSPRFPASTMSNGTTQQQMVAFSQRAQVSTNNQMNSLQRVSQALDPWHARHFGMPLPQNQQQQNSSGFGTCVGQNVGPSEMEFSRGPESLPQNFVQASPSVSPAGLQSSFPSSTSQVISAGEQQVPEPSDVFADMPIPQLRYMHFSIKRDVEEGENKLQTAVNSGRDDKLQRRLRAKLDVNKQRLLALQEYIDTKTGSSGDPAQHAGNGAELGQRLTALFLKPAPIFPHVSVNVDLLDNGTFAQLAGASQQQSSQIMHSPPQQLIQFYDIPPSLEERFKSVFMHFTAYTGIVLGESDLIIENRQISPLALHKAVFLRNGFEAVCSHDEWPIVSVVLGFPPLTNLSVDQPVRCGPAIARQLQQLYHEFLHPFDKAYITNIIPRLKSLQTGGQVLIQPLQQSRQPTETDYQALLASITSDLSLLTSEVMSLLPQFANTSCVEFEAHEILDHVIEFIWQERQRLRLGAPTTFNSSTQSIQTPQQRQRSRQAAKEYSVAQDIVKFTSSRKLIGGASSKTFAPVLAASASASTAQIRRATADEISAAKLWVDEQKIIALKRAFDVNAECTAAVPDIDIQEYHRNLQRLDLVLANIEKYIHIAFAVLKKEDIAQRMLEMMATVKFQLEGLKKPNPQYVLELHKIRGMIQEAENMDKGLRTILGSRMYNHPTIATSSYPSASARFLQPTLSMGIPPPFTPPATPYPSLAVESTPSLDGATSRWEDHFADEVRFAMNKLRI</sequence>
<accession>A0ACC0U4S6</accession>
<name>A0ACC0U4S6_9AGAM</name>
<evidence type="ECO:0000313" key="2">
    <source>
        <dbReference type="Proteomes" id="UP001207468"/>
    </source>
</evidence>
<dbReference type="EMBL" id="JAGFNK010000170">
    <property type="protein sequence ID" value="KAI9462130.1"/>
    <property type="molecule type" value="Genomic_DNA"/>
</dbReference>
<reference evidence="1" key="1">
    <citation type="submission" date="2021-03" db="EMBL/GenBank/DDBJ databases">
        <title>Evolutionary priming and transition to the ectomycorrhizal habit in an iconic lineage of mushroom-forming fungi: is preadaptation a requirement?</title>
        <authorList>
            <consortium name="DOE Joint Genome Institute"/>
            <person name="Looney B.P."/>
            <person name="Miyauchi S."/>
            <person name="Morin E."/>
            <person name="Drula E."/>
            <person name="Courty P.E."/>
            <person name="Chicoki N."/>
            <person name="Fauchery L."/>
            <person name="Kohler A."/>
            <person name="Kuo A."/>
            <person name="LaButti K."/>
            <person name="Pangilinan J."/>
            <person name="Lipzen A."/>
            <person name="Riley R."/>
            <person name="Andreopoulos W."/>
            <person name="He G."/>
            <person name="Johnson J."/>
            <person name="Barry K.W."/>
            <person name="Grigoriev I.V."/>
            <person name="Nagy L."/>
            <person name="Hibbett D."/>
            <person name="Henrissat B."/>
            <person name="Matheny P.B."/>
            <person name="Labbe J."/>
            <person name="Martin A.F."/>
        </authorList>
    </citation>
    <scope>NUCLEOTIDE SEQUENCE</scope>
    <source>
        <strain evidence="1">BPL698</strain>
    </source>
</reference>